<evidence type="ECO:0000256" key="2">
    <source>
        <dbReference type="ARBA" id="ARBA00022448"/>
    </source>
</evidence>
<dbReference type="PATRIC" id="fig|69222.5.peg.260"/>
<keyword evidence="3" id="KW-0547">Nucleotide-binding</keyword>
<evidence type="ECO:0000256" key="4">
    <source>
        <dbReference type="ARBA" id="ARBA00022840"/>
    </source>
</evidence>
<evidence type="ECO:0000313" key="6">
    <source>
        <dbReference type="EMBL" id="EXU76973.1"/>
    </source>
</evidence>
<keyword evidence="7" id="KW-1185">Reference proteome</keyword>
<organism evidence="6 7">
    <name type="scientific">Erwinia mallotivora</name>
    <dbReference type="NCBI Taxonomy" id="69222"/>
    <lineage>
        <taxon>Bacteria</taxon>
        <taxon>Pseudomonadati</taxon>
        <taxon>Pseudomonadota</taxon>
        <taxon>Gammaproteobacteria</taxon>
        <taxon>Enterobacterales</taxon>
        <taxon>Erwiniaceae</taxon>
        <taxon>Erwinia</taxon>
    </lineage>
</organism>
<comment type="caution">
    <text evidence="6">The sequence shown here is derived from an EMBL/GenBank/DDBJ whole genome shotgun (WGS) entry which is preliminary data.</text>
</comment>
<accession>A0A014NC28</accession>
<evidence type="ECO:0000256" key="3">
    <source>
        <dbReference type="ARBA" id="ARBA00022741"/>
    </source>
</evidence>
<protein>
    <submittedName>
        <fullName evidence="6">ABC transporter ATP-binding protein</fullName>
    </submittedName>
</protein>
<keyword evidence="2" id="KW-0813">Transport</keyword>
<dbReference type="SMART" id="SM00382">
    <property type="entry name" value="AAA"/>
    <property type="match status" value="1"/>
</dbReference>
<dbReference type="PROSITE" id="PS00211">
    <property type="entry name" value="ABC_TRANSPORTER_1"/>
    <property type="match status" value="1"/>
</dbReference>
<evidence type="ECO:0000256" key="1">
    <source>
        <dbReference type="ARBA" id="ARBA00006526"/>
    </source>
</evidence>
<dbReference type="PANTHER" id="PTHR42734">
    <property type="entry name" value="METAL TRANSPORT SYSTEM ATP-BINDING PROTEIN TM_0124-RELATED"/>
    <property type="match status" value="1"/>
</dbReference>
<dbReference type="GO" id="GO:0005524">
    <property type="term" value="F:ATP binding"/>
    <property type="evidence" value="ECO:0007669"/>
    <property type="project" value="UniProtKB-KW"/>
</dbReference>
<reference evidence="6 7" key="1">
    <citation type="submission" date="2014-02" db="EMBL/GenBank/DDBJ databases">
        <title>Draft genome of Erwinia mallotivora strain BT-MARDI, a papaya dieback pathogen.</title>
        <authorList>
            <person name="Redzuan R."/>
            <person name="Abu Bakar N."/>
            <person name="Badrun R."/>
            <person name="Mohd Raih M.F."/>
            <person name="Rozano L."/>
            <person name="Mat Amin N."/>
        </authorList>
    </citation>
    <scope>NUCLEOTIDE SEQUENCE [LARGE SCALE GENOMIC DNA]</scope>
    <source>
        <strain evidence="6 7">BT-MARDI</strain>
    </source>
</reference>
<dbReference type="InterPro" id="IPR027417">
    <property type="entry name" value="P-loop_NTPase"/>
</dbReference>
<feature type="domain" description="ABC transporter" evidence="5">
    <location>
        <begin position="2"/>
        <end position="227"/>
    </location>
</feature>
<dbReference type="PROSITE" id="PS50893">
    <property type="entry name" value="ABC_TRANSPORTER_2"/>
    <property type="match status" value="1"/>
</dbReference>
<dbReference type="Gene3D" id="3.40.50.300">
    <property type="entry name" value="P-loop containing nucleotide triphosphate hydrolases"/>
    <property type="match status" value="1"/>
</dbReference>
<gene>
    <name evidence="6" type="ORF">BG55_01210</name>
</gene>
<dbReference type="InterPro" id="IPR003593">
    <property type="entry name" value="AAA+_ATPase"/>
</dbReference>
<name>A0A014NC28_9GAMM</name>
<evidence type="ECO:0000259" key="5">
    <source>
        <dbReference type="PROSITE" id="PS50893"/>
    </source>
</evidence>
<dbReference type="STRING" id="69222.BG55_01210"/>
<dbReference type="AlphaFoldDB" id="A0A014NC28"/>
<evidence type="ECO:0000313" key="7">
    <source>
        <dbReference type="Proteomes" id="UP000019918"/>
    </source>
</evidence>
<dbReference type="InterPro" id="IPR017871">
    <property type="entry name" value="ABC_transporter-like_CS"/>
</dbReference>
<keyword evidence="4 6" id="KW-0067">ATP-binding</keyword>
<dbReference type="CDD" id="cd03235">
    <property type="entry name" value="ABC_Metallic_Cations"/>
    <property type="match status" value="1"/>
</dbReference>
<comment type="similarity">
    <text evidence="1">Belongs to the ABC transporter superfamily. Drug exporter-2 (TC 3.A.1.117) family.</text>
</comment>
<proteinExistence type="inferred from homology"/>
<dbReference type="EMBL" id="JFHN01000018">
    <property type="protein sequence ID" value="EXU76973.1"/>
    <property type="molecule type" value="Genomic_DNA"/>
</dbReference>
<dbReference type="Proteomes" id="UP000019918">
    <property type="component" value="Unassembled WGS sequence"/>
</dbReference>
<dbReference type="InterPro" id="IPR050153">
    <property type="entry name" value="Metal_Ion_Import_ABC"/>
</dbReference>
<sequence length="228" mass="25086">MITLDNLTAGYRGRAVTPTLNGQFSRGTMTALVGANGSGKSTLLKTMAGMLPPVTGQVIKHQPRSSMAWLPQQSEIERTFPISVFDLVAMGGWKRCGWFGAINRDMRRTVMSALEKVNMLDYATAQPGTLSGGQLQRVLFARLLVQDAALLLLDEPFTGIDSQTTALLMTLLEERHRAGCTLIVVLHDMAAVEKHFPQTLRLKQSHAEWSAQGAPITRLNFTHIREGR</sequence>
<dbReference type="RefSeq" id="WP_034933939.1">
    <property type="nucleotide sequence ID" value="NZ_JFHN01000018.1"/>
</dbReference>
<dbReference type="GO" id="GO:0016887">
    <property type="term" value="F:ATP hydrolysis activity"/>
    <property type="evidence" value="ECO:0007669"/>
    <property type="project" value="InterPro"/>
</dbReference>
<dbReference type="Pfam" id="PF00005">
    <property type="entry name" value="ABC_tran"/>
    <property type="match status" value="1"/>
</dbReference>
<dbReference type="PANTHER" id="PTHR42734:SF5">
    <property type="entry name" value="IRON TRANSPORT SYSTEM ATP-BINDING PROTEIN HI_0361-RELATED"/>
    <property type="match status" value="1"/>
</dbReference>
<dbReference type="InterPro" id="IPR003439">
    <property type="entry name" value="ABC_transporter-like_ATP-bd"/>
</dbReference>
<dbReference type="OrthoDB" id="9806726at2"/>
<dbReference type="SUPFAM" id="SSF52540">
    <property type="entry name" value="P-loop containing nucleoside triphosphate hydrolases"/>
    <property type="match status" value="1"/>
</dbReference>